<dbReference type="AlphaFoldDB" id="A0AAX6DIG5"/>
<name>A0AAX6DIG5_IRIPA</name>
<feature type="region of interest" description="Disordered" evidence="1">
    <location>
        <begin position="21"/>
        <end position="48"/>
    </location>
</feature>
<accession>A0AAX6DIG5</accession>
<organism evidence="2 3">
    <name type="scientific">Iris pallida</name>
    <name type="common">Sweet iris</name>
    <dbReference type="NCBI Taxonomy" id="29817"/>
    <lineage>
        <taxon>Eukaryota</taxon>
        <taxon>Viridiplantae</taxon>
        <taxon>Streptophyta</taxon>
        <taxon>Embryophyta</taxon>
        <taxon>Tracheophyta</taxon>
        <taxon>Spermatophyta</taxon>
        <taxon>Magnoliopsida</taxon>
        <taxon>Liliopsida</taxon>
        <taxon>Asparagales</taxon>
        <taxon>Iridaceae</taxon>
        <taxon>Iridoideae</taxon>
        <taxon>Irideae</taxon>
        <taxon>Iris</taxon>
    </lineage>
</organism>
<dbReference type="EMBL" id="JANAVB010044340">
    <property type="protein sequence ID" value="KAJ6791544.1"/>
    <property type="molecule type" value="Genomic_DNA"/>
</dbReference>
<proteinExistence type="predicted"/>
<gene>
    <name evidence="2" type="ORF">M6B38_244185</name>
</gene>
<dbReference type="Proteomes" id="UP001140949">
    <property type="component" value="Unassembled WGS sequence"/>
</dbReference>
<reference evidence="2" key="1">
    <citation type="journal article" date="2023" name="GigaByte">
        <title>Genome assembly of the bearded iris, Iris pallida Lam.</title>
        <authorList>
            <person name="Bruccoleri R.E."/>
            <person name="Oakeley E.J."/>
            <person name="Faust A.M.E."/>
            <person name="Altorfer M."/>
            <person name="Dessus-Babus S."/>
            <person name="Burckhardt D."/>
            <person name="Oertli M."/>
            <person name="Naumann U."/>
            <person name="Petersen F."/>
            <person name="Wong J."/>
        </authorList>
    </citation>
    <scope>NUCLEOTIDE SEQUENCE</scope>
    <source>
        <strain evidence="2">GSM-AAB239-AS_SAM_17_03QT</strain>
    </source>
</reference>
<comment type="caution">
    <text evidence="2">The sequence shown here is derived from an EMBL/GenBank/DDBJ whole genome shotgun (WGS) entry which is preliminary data.</text>
</comment>
<evidence type="ECO:0000256" key="1">
    <source>
        <dbReference type="SAM" id="MobiDB-lite"/>
    </source>
</evidence>
<feature type="compositionally biased region" description="Basic residues" evidence="1">
    <location>
        <begin position="25"/>
        <end position="48"/>
    </location>
</feature>
<sequence length="70" mass="8380">MPPSENLLPVFFFEPSFHKETLQKNKQKRRKRNPIFSSNRRRHHHHHRHLLLPLLRLLSTATIATPSLPK</sequence>
<evidence type="ECO:0000313" key="3">
    <source>
        <dbReference type="Proteomes" id="UP001140949"/>
    </source>
</evidence>
<protein>
    <submittedName>
        <fullName evidence="2">Leucine-rich repeat extensin-like protein 3</fullName>
    </submittedName>
</protein>
<evidence type="ECO:0000313" key="2">
    <source>
        <dbReference type="EMBL" id="KAJ6791544.1"/>
    </source>
</evidence>
<reference evidence="2" key="2">
    <citation type="submission" date="2023-04" db="EMBL/GenBank/DDBJ databases">
        <authorList>
            <person name="Bruccoleri R.E."/>
            <person name="Oakeley E.J."/>
            <person name="Faust A.-M."/>
            <person name="Dessus-Babus S."/>
            <person name="Altorfer M."/>
            <person name="Burckhardt D."/>
            <person name="Oertli M."/>
            <person name="Naumann U."/>
            <person name="Petersen F."/>
            <person name="Wong J."/>
        </authorList>
    </citation>
    <scope>NUCLEOTIDE SEQUENCE</scope>
    <source>
        <strain evidence="2">GSM-AAB239-AS_SAM_17_03QT</strain>
        <tissue evidence="2">Leaf</tissue>
    </source>
</reference>
<keyword evidence="3" id="KW-1185">Reference proteome</keyword>